<evidence type="ECO:0000256" key="1">
    <source>
        <dbReference type="ARBA" id="ARBA00022723"/>
    </source>
</evidence>
<dbReference type="AlphaFoldDB" id="A0A0P1ASZ3"/>
<evidence type="ECO:0000256" key="3">
    <source>
        <dbReference type="ARBA" id="ARBA00022833"/>
    </source>
</evidence>
<keyword evidence="3" id="KW-0862">Zinc</keyword>
<evidence type="ECO:0000256" key="5">
    <source>
        <dbReference type="SAM" id="MobiDB-lite"/>
    </source>
</evidence>
<evidence type="ECO:0000256" key="2">
    <source>
        <dbReference type="ARBA" id="ARBA00022771"/>
    </source>
</evidence>
<dbReference type="Pfam" id="PF01590">
    <property type="entry name" value="GAF"/>
    <property type="match status" value="1"/>
</dbReference>
<dbReference type="Gene3D" id="3.30.40.10">
    <property type="entry name" value="Zinc/RING finger domain, C3HC4 (zinc finger)"/>
    <property type="match status" value="1"/>
</dbReference>
<name>A0A0P1ASZ3_PLAHL</name>
<keyword evidence="1" id="KW-0479">Metal-binding</keyword>
<proteinExistence type="predicted"/>
<feature type="compositionally biased region" description="Low complexity" evidence="5">
    <location>
        <begin position="555"/>
        <end position="566"/>
    </location>
</feature>
<dbReference type="PANTHER" id="PTHR43102">
    <property type="entry name" value="SLR1143 PROTEIN"/>
    <property type="match status" value="1"/>
</dbReference>
<evidence type="ECO:0000259" key="6">
    <source>
        <dbReference type="PROSITE" id="PS50178"/>
    </source>
</evidence>
<dbReference type="InterPro" id="IPR000306">
    <property type="entry name" value="Znf_FYVE"/>
</dbReference>
<dbReference type="InterPro" id="IPR011011">
    <property type="entry name" value="Znf_FYVE_PHD"/>
</dbReference>
<accession>A0A0P1ASZ3</accession>
<dbReference type="Pfam" id="PF01363">
    <property type="entry name" value="FYVE"/>
    <property type="match status" value="1"/>
</dbReference>
<organism evidence="7 8">
    <name type="scientific">Plasmopara halstedii</name>
    <name type="common">Downy mildew of sunflower</name>
    <dbReference type="NCBI Taxonomy" id="4781"/>
    <lineage>
        <taxon>Eukaryota</taxon>
        <taxon>Sar</taxon>
        <taxon>Stramenopiles</taxon>
        <taxon>Oomycota</taxon>
        <taxon>Peronosporomycetes</taxon>
        <taxon>Peronosporales</taxon>
        <taxon>Peronosporaceae</taxon>
        <taxon>Plasmopara</taxon>
    </lineage>
</organism>
<dbReference type="OrthoDB" id="303614at2759"/>
<feature type="region of interest" description="Disordered" evidence="5">
    <location>
        <begin position="546"/>
        <end position="566"/>
    </location>
</feature>
<evidence type="ECO:0000313" key="7">
    <source>
        <dbReference type="EMBL" id="CEG44471.1"/>
    </source>
</evidence>
<dbReference type="GeneID" id="36395889"/>
<reference evidence="8" key="1">
    <citation type="submission" date="2014-09" db="EMBL/GenBank/DDBJ databases">
        <authorList>
            <person name="Sharma Rahul"/>
            <person name="Thines Marco"/>
        </authorList>
    </citation>
    <scope>NUCLEOTIDE SEQUENCE [LARGE SCALE GENOMIC DNA]</scope>
</reference>
<dbReference type="PROSITE" id="PS50178">
    <property type="entry name" value="ZF_FYVE"/>
    <property type="match status" value="1"/>
</dbReference>
<dbReference type="SUPFAM" id="SSF55781">
    <property type="entry name" value="GAF domain-like"/>
    <property type="match status" value="1"/>
</dbReference>
<dbReference type="Gene3D" id="3.30.450.40">
    <property type="match status" value="1"/>
</dbReference>
<dbReference type="RefSeq" id="XP_024580840.1">
    <property type="nucleotide sequence ID" value="XM_024730576.1"/>
</dbReference>
<keyword evidence="2 4" id="KW-0863">Zinc-finger</keyword>
<dbReference type="SUPFAM" id="SSF57903">
    <property type="entry name" value="FYVE/PHD zinc finger"/>
    <property type="match status" value="1"/>
</dbReference>
<dbReference type="InterPro" id="IPR013083">
    <property type="entry name" value="Znf_RING/FYVE/PHD"/>
</dbReference>
<keyword evidence="8" id="KW-1185">Reference proteome</keyword>
<dbReference type="PANTHER" id="PTHR43102:SF2">
    <property type="entry name" value="GAF DOMAIN-CONTAINING PROTEIN"/>
    <property type="match status" value="1"/>
</dbReference>
<sequence>MVSSNSARNVLLTPSSINTLVTDREIFTLAASVVPKLRSVLEHRKDMLRSSSVWHAPSSRRKQQLPCWVINRKLYGVEICEFDRAKLPQIKNIDSSNWFRGSSRVADIRHSMIESRESGSTCDALLGGHTQSENRTQELLQWPSSDLDISYAVSAHVTLNCQLNEAMTMLFSRETLQFDASMSALFGARKYRNGDLLISREFHKNRSMEYDNNSMFCVDDEDLNDLSQPGWIALHSVVLRPRRSLNPITAATRTSRRQRLCFAAYSQLCPDSNEAFYTMKTLPKPMHDKLTGCRDQRASEQVIRGNLDHIAVGYHLRSTYSDLSGHQTRIVMTAYVHSPQISDKSQTRSKFWVKGNPSNGDPVTCQRHCKRSKANAEAKYVVNLLATATTTFEQLVRRRRLGNQPFFQTPVNRNTAEDTKCSVCLKHFGLMRYQRFCQLCAKGVCRECSRKVEVEPFARKVRRNRVCFACVASVDASVFKQENPLLHASFSKISVGEGKTNKHDQERDAADVNPSTASYDASLNYTDCSRNSLTAQQTLISQASIEAQLHRPDRSSSAVTTSTSFSSTSGRQLADALFSKNPRTRARALETVRQILKQVTSESTSACTSSTFKSPMSLSPSHNPDEKMMDKYIEARLHLSNITVSEDTAFENRSEDISRIRSNYYHDIQFGTQRRRCYTSGQCFPSSTFNENSIAPRPWTTTTNLETELDLDDGLDSAALDSICEVAAVRMQCSIAYIVAFNGAHSSQAQRIVGCYGAPSQFAEKYMAICPLSLIKSGKPFVIKDPACDPQLSNPRLVRNVDVQLFAGFPIKSPDGTVVACLCLMNTTRCEKIPLENLTAMHVLSKLASDLFEEEVNPYTPRH</sequence>
<dbReference type="STRING" id="4781.A0A0P1ASZ3"/>
<dbReference type="EMBL" id="CCYD01001204">
    <property type="protein sequence ID" value="CEG44471.1"/>
    <property type="molecule type" value="Genomic_DNA"/>
</dbReference>
<evidence type="ECO:0000256" key="4">
    <source>
        <dbReference type="PROSITE-ProRule" id="PRU00091"/>
    </source>
</evidence>
<dbReference type="InterPro" id="IPR017455">
    <property type="entry name" value="Znf_FYVE-rel"/>
</dbReference>
<protein>
    <recommendedName>
        <fullName evidence="6">FYVE-type domain-containing protein</fullName>
    </recommendedName>
</protein>
<dbReference type="InterPro" id="IPR029016">
    <property type="entry name" value="GAF-like_dom_sf"/>
</dbReference>
<dbReference type="Proteomes" id="UP000054928">
    <property type="component" value="Unassembled WGS sequence"/>
</dbReference>
<feature type="domain" description="FYVE-type" evidence="6">
    <location>
        <begin position="415"/>
        <end position="475"/>
    </location>
</feature>
<dbReference type="OMA" id="DHIAAGY"/>
<dbReference type="GO" id="GO:0008270">
    <property type="term" value="F:zinc ion binding"/>
    <property type="evidence" value="ECO:0007669"/>
    <property type="project" value="UniProtKB-KW"/>
</dbReference>
<evidence type="ECO:0000313" key="8">
    <source>
        <dbReference type="Proteomes" id="UP000054928"/>
    </source>
</evidence>
<dbReference type="InterPro" id="IPR003018">
    <property type="entry name" value="GAF"/>
</dbReference>